<accession>A0A0F9GIY5</accession>
<organism evidence="1">
    <name type="scientific">marine sediment metagenome</name>
    <dbReference type="NCBI Taxonomy" id="412755"/>
    <lineage>
        <taxon>unclassified sequences</taxon>
        <taxon>metagenomes</taxon>
        <taxon>ecological metagenomes</taxon>
    </lineage>
</organism>
<proteinExistence type="predicted"/>
<comment type="caution">
    <text evidence="1">The sequence shown here is derived from an EMBL/GenBank/DDBJ whole genome shotgun (WGS) entry which is preliminary data.</text>
</comment>
<sequence>MNLVTEYMNEVGNYGGIPMRRVDIINDLRELGGTLRQINLYLLGLDTSHELSKHSNKQGTNNLEVL</sequence>
<dbReference type="EMBL" id="LAZR01017840">
    <property type="protein sequence ID" value="KKL98738.1"/>
    <property type="molecule type" value="Genomic_DNA"/>
</dbReference>
<reference evidence="1" key="1">
    <citation type="journal article" date="2015" name="Nature">
        <title>Complex archaea that bridge the gap between prokaryotes and eukaryotes.</title>
        <authorList>
            <person name="Spang A."/>
            <person name="Saw J.H."/>
            <person name="Jorgensen S.L."/>
            <person name="Zaremba-Niedzwiedzka K."/>
            <person name="Martijn J."/>
            <person name="Lind A.E."/>
            <person name="van Eijk R."/>
            <person name="Schleper C."/>
            <person name="Guy L."/>
            <person name="Ettema T.J."/>
        </authorList>
    </citation>
    <scope>NUCLEOTIDE SEQUENCE</scope>
</reference>
<name>A0A0F9GIY5_9ZZZZ</name>
<evidence type="ECO:0000313" key="1">
    <source>
        <dbReference type="EMBL" id="KKL98738.1"/>
    </source>
</evidence>
<gene>
    <name evidence="1" type="ORF">LCGC14_1821390</name>
</gene>
<protein>
    <submittedName>
        <fullName evidence="1">Uncharacterized protein</fullName>
    </submittedName>
</protein>
<dbReference type="AlphaFoldDB" id="A0A0F9GIY5"/>